<gene>
    <name evidence="4" type="ORF">HYR64_07090</name>
</gene>
<dbReference type="InterPro" id="IPR002942">
    <property type="entry name" value="S4_RNA-bd"/>
</dbReference>
<dbReference type="Pfam" id="PF00849">
    <property type="entry name" value="PseudoU_synth_2"/>
    <property type="match status" value="1"/>
</dbReference>
<dbReference type="Pfam" id="PF01479">
    <property type="entry name" value="S4"/>
    <property type="match status" value="1"/>
</dbReference>
<feature type="non-terminal residue" evidence="4">
    <location>
        <position position="194"/>
    </location>
</feature>
<reference evidence="4" key="1">
    <citation type="submission" date="2020-07" db="EMBL/GenBank/DDBJ databases">
        <title>Huge and variable diversity of episymbiotic CPR bacteria and DPANN archaea in groundwater ecosystems.</title>
        <authorList>
            <person name="He C.Y."/>
            <person name="Keren R."/>
            <person name="Whittaker M."/>
            <person name="Farag I.F."/>
            <person name="Doudna J."/>
            <person name="Cate J.H.D."/>
            <person name="Banfield J.F."/>
        </authorList>
    </citation>
    <scope>NUCLEOTIDE SEQUENCE</scope>
    <source>
        <strain evidence="4">NC_groundwater_17_Pr7_B-0.1um_64_12</strain>
    </source>
</reference>
<evidence type="ECO:0000313" key="4">
    <source>
        <dbReference type="EMBL" id="MBI1756854.1"/>
    </source>
</evidence>
<dbReference type="SUPFAM" id="SSF55174">
    <property type="entry name" value="Alpha-L RNA-binding motif"/>
    <property type="match status" value="1"/>
</dbReference>
<dbReference type="Gene3D" id="3.30.70.580">
    <property type="entry name" value="Pseudouridine synthase I, catalytic domain, N-terminal subdomain"/>
    <property type="match status" value="1"/>
</dbReference>
<evidence type="ECO:0000256" key="1">
    <source>
        <dbReference type="ARBA" id="ARBA00023235"/>
    </source>
</evidence>
<name>A0A931PTY8_FIMGI</name>
<dbReference type="GO" id="GO:0120159">
    <property type="term" value="F:rRNA pseudouridine synthase activity"/>
    <property type="evidence" value="ECO:0007669"/>
    <property type="project" value="UniProtKB-ARBA"/>
</dbReference>
<dbReference type="GO" id="GO:0000455">
    <property type="term" value="P:enzyme-directed rRNA pseudouridine synthesis"/>
    <property type="evidence" value="ECO:0007669"/>
    <property type="project" value="UniProtKB-ARBA"/>
</dbReference>
<dbReference type="AlphaFoldDB" id="A0A931PTY8"/>
<dbReference type="Gene3D" id="3.10.290.10">
    <property type="entry name" value="RNA-binding S4 domain"/>
    <property type="match status" value="1"/>
</dbReference>
<sequence>MAAEGSVSSSERREWLAARIARSGYCSRRAATPLIRSGRVRVNGQAVTDPSTQVGHGDEVRVGRRVLAAARKVTLLLNKPVGFVTTLSDPQGRPTVANLLPDVGVALKPVGRLDLNTEGLLICTSDGELANRLMHPRYEVEKEYLLTVSGAPDERALRRLREGVVIEGVRTHPARVDVLRVGRDGAQLRFVLHE</sequence>
<comment type="caution">
    <text evidence="4">The sequence shown here is derived from an EMBL/GenBank/DDBJ whole genome shotgun (WGS) entry which is preliminary data.</text>
</comment>
<keyword evidence="2" id="KW-0694">RNA-binding</keyword>
<feature type="domain" description="RNA-binding S4" evidence="3">
    <location>
        <begin position="14"/>
        <end position="72"/>
    </location>
</feature>
<dbReference type="Gene3D" id="3.30.70.1560">
    <property type="entry name" value="Alpha-L RNA-binding motif"/>
    <property type="match status" value="1"/>
</dbReference>
<dbReference type="CDD" id="cd00165">
    <property type="entry name" value="S4"/>
    <property type="match status" value="1"/>
</dbReference>
<dbReference type="SUPFAM" id="SSF55120">
    <property type="entry name" value="Pseudouridine synthase"/>
    <property type="match status" value="1"/>
</dbReference>
<evidence type="ECO:0000259" key="3">
    <source>
        <dbReference type="SMART" id="SM00363"/>
    </source>
</evidence>
<dbReference type="SMART" id="SM00363">
    <property type="entry name" value="S4"/>
    <property type="match status" value="1"/>
</dbReference>
<organism evidence="4 5">
    <name type="scientific">Fimbriimonas ginsengisoli</name>
    <dbReference type="NCBI Taxonomy" id="1005039"/>
    <lineage>
        <taxon>Bacteria</taxon>
        <taxon>Bacillati</taxon>
        <taxon>Armatimonadota</taxon>
        <taxon>Fimbriimonadia</taxon>
        <taxon>Fimbriimonadales</taxon>
        <taxon>Fimbriimonadaceae</taxon>
        <taxon>Fimbriimonas</taxon>
    </lineage>
</organism>
<keyword evidence="1" id="KW-0413">Isomerase</keyword>
<dbReference type="Proteomes" id="UP000727962">
    <property type="component" value="Unassembled WGS sequence"/>
</dbReference>
<dbReference type="InterPro" id="IPR006145">
    <property type="entry name" value="PsdUridine_synth_RsuA/RluA"/>
</dbReference>
<dbReference type="PANTHER" id="PTHR47683:SF2">
    <property type="entry name" value="RNA-BINDING S4 DOMAIN-CONTAINING PROTEIN"/>
    <property type="match status" value="1"/>
</dbReference>
<accession>A0A931PTY8</accession>
<proteinExistence type="predicted"/>
<dbReference type="InterPro" id="IPR050343">
    <property type="entry name" value="RsuA_PseudoU_synthase"/>
</dbReference>
<dbReference type="InterPro" id="IPR020094">
    <property type="entry name" value="TruA/RsuA/RluB/E/F_N"/>
</dbReference>
<evidence type="ECO:0000256" key="2">
    <source>
        <dbReference type="PROSITE-ProRule" id="PRU00182"/>
    </source>
</evidence>
<dbReference type="PROSITE" id="PS50889">
    <property type="entry name" value="S4"/>
    <property type="match status" value="1"/>
</dbReference>
<dbReference type="EMBL" id="JACOSL010000040">
    <property type="protein sequence ID" value="MBI1756854.1"/>
    <property type="molecule type" value="Genomic_DNA"/>
</dbReference>
<evidence type="ECO:0000313" key="5">
    <source>
        <dbReference type="Proteomes" id="UP000727962"/>
    </source>
</evidence>
<dbReference type="InterPro" id="IPR042092">
    <property type="entry name" value="PsdUridine_s_RsuA/RluB/E/F_cat"/>
</dbReference>
<dbReference type="InterPro" id="IPR036986">
    <property type="entry name" value="S4_RNA-bd_sf"/>
</dbReference>
<dbReference type="PANTHER" id="PTHR47683">
    <property type="entry name" value="PSEUDOURIDINE SYNTHASE FAMILY PROTEIN-RELATED"/>
    <property type="match status" value="1"/>
</dbReference>
<dbReference type="GO" id="GO:0003723">
    <property type="term" value="F:RNA binding"/>
    <property type="evidence" value="ECO:0007669"/>
    <property type="project" value="UniProtKB-KW"/>
</dbReference>
<dbReference type="CDD" id="cd02870">
    <property type="entry name" value="PseudoU_synth_RsuA_like"/>
    <property type="match status" value="1"/>
</dbReference>
<dbReference type="InterPro" id="IPR020103">
    <property type="entry name" value="PsdUridine_synth_cat_dom_sf"/>
</dbReference>
<protein>
    <submittedName>
        <fullName evidence="4">rRNA pseudouridine synthase</fullName>
    </submittedName>
</protein>